<dbReference type="RefSeq" id="WP_116554827.1">
    <property type="nucleotide sequence ID" value="NZ_QCZG01000019.1"/>
</dbReference>
<sequence length="157" mass="17558">MAVIKMNLDEINEGFTPIPEGEYEAYVFEVKRKTFNSGNEGFSITYNIAEEPYKKRKIFDNLVITEAAFWKLGQFYKAVTGYSGEVEINTNEFPSFVGKRVRLSIAVEEQTYQGETKERNVVKNVSFIGGSVPIGVDLMDSLADREGAAISDASTPF</sequence>
<dbReference type="InterPro" id="IPR007731">
    <property type="entry name" value="DUF669"/>
</dbReference>
<comment type="caution">
    <text evidence="1">The sequence shown here is derived from an EMBL/GenBank/DDBJ whole genome shotgun (WGS) entry which is preliminary data.</text>
</comment>
<accession>A0A2U1K1G9</accession>
<dbReference type="Pfam" id="PF05037">
    <property type="entry name" value="DUF669"/>
    <property type="match status" value="1"/>
</dbReference>
<dbReference type="EMBL" id="QCZG01000019">
    <property type="protein sequence ID" value="PWA11095.1"/>
    <property type="molecule type" value="Genomic_DNA"/>
</dbReference>
<gene>
    <name evidence="1" type="ORF">DCC39_10375</name>
</gene>
<name>A0A2U1K1G9_9BACI</name>
<evidence type="ECO:0000313" key="1">
    <source>
        <dbReference type="EMBL" id="PWA11095.1"/>
    </source>
</evidence>
<evidence type="ECO:0008006" key="3">
    <source>
        <dbReference type="Google" id="ProtNLM"/>
    </source>
</evidence>
<keyword evidence="2" id="KW-1185">Reference proteome</keyword>
<dbReference type="Proteomes" id="UP000245998">
    <property type="component" value="Unassembled WGS sequence"/>
</dbReference>
<dbReference type="AlphaFoldDB" id="A0A2U1K1G9"/>
<protein>
    <recommendedName>
        <fullName evidence="3">DUF669 domain-containing protein</fullName>
    </recommendedName>
</protein>
<proteinExistence type="predicted"/>
<evidence type="ECO:0000313" key="2">
    <source>
        <dbReference type="Proteomes" id="UP000245998"/>
    </source>
</evidence>
<reference evidence="1 2" key="1">
    <citation type="submission" date="2018-04" db="EMBL/GenBank/DDBJ databases">
        <title>Camelliibacillus theae gen. nov., sp. nov., isolated from Pu'er tea.</title>
        <authorList>
            <person name="Niu L."/>
        </authorList>
    </citation>
    <scope>NUCLEOTIDE SEQUENCE [LARGE SCALE GENOMIC DNA]</scope>
    <source>
        <strain evidence="1 2">T8</strain>
    </source>
</reference>
<organism evidence="1 2">
    <name type="scientific">Pueribacillus theae</name>
    <dbReference type="NCBI Taxonomy" id="2171751"/>
    <lineage>
        <taxon>Bacteria</taxon>
        <taxon>Bacillati</taxon>
        <taxon>Bacillota</taxon>
        <taxon>Bacilli</taxon>
        <taxon>Bacillales</taxon>
        <taxon>Bacillaceae</taxon>
        <taxon>Pueribacillus</taxon>
    </lineage>
</organism>
<dbReference type="OrthoDB" id="1707979at2"/>